<dbReference type="Gene3D" id="3.30.1490.20">
    <property type="entry name" value="ATP-grasp fold, A domain"/>
    <property type="match status" value="1"/>
</dbReference>
<dbReference type="AlphaFoldDB" id="A0A382G368"/>
<accession>A0A382G368</accession>
<gene>
    <name evidence="1" type="ORF">METZ01_LOCUS221908</name>
</gene>
<sequence length="481" mass="53916">MTVHQLHHPPQKSLPTATSGAAILEFTYEEPEENGPESREPLCKLKSFGTKAETLAALQPLIHFATVPNLLFFSVAEWNTNPADIILEIGHRFNYEPVVFRSSALNEDGDKQSQAGAFTSCLDIDSGDPQAVRKAVQEVINSFDGCSEDQVLVMPMLTGVTMSGVIMTFVIDSGAPYYVLNYDDESGKTDTITGGTGVNKTVLVHRDFASGHVDSPRVSELLNLARELEGLCERGTPLDIEFAKTQDGQLHLLQVRRITVQENWNRRISRYVGEALFQAEQFFENHSRRKPHVAGTRTILGQMPDWNPAEIIGTRPKPLAISLYRHLITDSIWQEARATMGYQPVPHTPLMLTLGGQPYIDVRASFNSFLPAKLPQITREKLVNAWLNRLETQPEFHDKVEFEIAQTIVDFNFAEDYLARYRGVLNHDEYREFRFELAQLTAANLSLDDKASLPIALRKIDQLEGIQSSQNKKSTIGTHLA</sequence>
<dbReference type="GO" id="GO:0005524">
    <property type="term" value="F:ATP binding"/>
    <property type="evidence" value="ECO:0007669"/>
    <property type="project" value="InterPro"/>
</dbReference>
<feature type="non-terminal residue" evidence="1">
    <location>
        <position position="481"/>
    </location>
</feature>
<dbReference type="EMBL" id="UINC01053026">
    <property type="protein sequence ID" value="SVB69054.1"/>
    <property type="molecule type" value="Genomic_DNA"/>
</dbReference>
<protein>
    <recommendedName>
        <fullName evidence="2">Pyruvate phosphate dikinase AMP/ATP-binding domain-containing protein</fullName>
    </recommendedName>
</protein>
<reference evidence="1" key="1">
    <citation type="submission" date="2018-05" db="EMBL/GenBank/DDBJ databases">
        <authorList>
            <person name="Lanie J.A."/>
            <person name="Ng W.-L."/>
            <person name="Kazmierczak K.M."/>
            <person name="Andrzejewski T.M."/>
            <person name="Davidsen T.M."/>
            <person name="Wayne K.J."/>
            <person name="Tettelin H."/>
            <person name="Glass J.I."/>
            <person name="Rusch D."/>
            <person name="Podicherti R."/>
            <person name="Tsui H.-C.T."/>
            <person name="Winkler M.E."/>
        </authorList>
    </citation>
    <scope>NUCLEOTIDE SEQUENCE</scope>
</reference>
<dbReference type="Gene3D" id="3.30.470.20">
    <property type="entry name" value="ATP-grasp fold, B domain"/>
    <property type="match status" value="1"/>
</dbReference>
<organism evidence="1">
    <name type="scientific">marine metagenome</name>
    <dbReference type="NCBI Taxonomy" id="408172"/>
    <lineage>
        <taxon>unclassified sequences</taxon>
        <taxon>metagenomes</taxon>
        <taxon>ecological metagenomes</taxon>
    </lineage>
</organism>
<name>A0A382G368_9ZZZZ</name>
<evidence type="ECO:0008006" key="2">
    <source>
        <dbReference type="Google" id="ProtNLM"/>
    </source>
</evidence>
<evidence type="ECO:0000313" key="1">
    <source>
        <dbReference type="EMBL" id="SVB69054.1"/>
    </source>
</evidence>
<dbReference type="InterPro" id="IPR013815">
    <property type="entry name" value="ATP_grasp_subdomain_1"/>
</dbReference>
<proteinExistence type="predicted"/>
<dbReference type="SUPFAM" id="SSF56059">
    <property type="entry name" value="Glutathione synthetase ATP-binding domain-like"/>
    <property type="match status" value="1"/>
</dbReference>